<sequence length="382" mass="44884">MSSLNIKKYVQPKYLIKAGKFAAENQEEILEIGSTLVNYGSKIKNYFQTNKSADSKTSIDDQYIKWQLIQMKQELTESICSNEVIAREFNNTRNLIDIQIKLKVIGLLLEKFLSGKNEKGMPEQFNELFREEWHTSGELTEFNGCSWYKMKIEAMDQFNTVLILDITTIKPESYIVLEAHPFTILNKDEEQEIICSYKYYGPNYIVKIMDGCYQSLKFHQKLEQVLVLPSIQCQKKFRVYWKKDYCYEDYDGENKKQIQYDETNIYSYCFNDSIMIKKTSYKCNNSIMHIPSGVPFNFEPEISRYVKEILPSSDIAAINKWILTDDNIAIACFGLIIIFLITWHYVVTAKKNKINHQLSIAARHKIKTQEKYFSLKFIDNYL</sequence>
<proteinExistence type="predicted"/>
<dbReference type="Proteomes" id="UP000790347">
    <property type="component" value="Unassembled WGS sequence"/>
</dbReference>
<keyword evidence="1" id="KW-1133">Transmembrane helix</keyword>
<reference evidence="2" key="2">
    <citation type="journal article" date="2022" name="Res Sq">
        <title>Comparative Genomics Reveals Insights into the Divergent Evolution of Astigmatic Mites and Household Pest Adaptations.</title>
        <authorList>
            <person name="Xiong Q."/>
            <person name="Wan A.T.-Y."/>
            <person name="Liu X.-Y."/>
            <person name="Fung C.S.-H."/>
            <person name="Xiao X."/>
            <person name="Malainual N."/>
            <person name="Hou J."/>
            <person name="Wang L."/>
            <person name="Wang M."/>
            <person name="Yang K."/>
            <person name="Cui Y."/>
            <person name="Leung E."/>
            <person name="Nong W."/>
            <person name="Shin S.-K."/>
            <person name="Au S."/>
            <person name="Jeong K.Y."/>
            <person name="Chew F.T."/>
            <person name="Hui J."/>
            <person name="Leung T.F."/>
            <person name="Tungtrongchitr A."/>
            <person name="Zhong N."/>
            <person name="Liu Z."/>
            <person name="Tsui S."/>
        </authorList>
    </citation>
    <scope>NUCLEOTIDE SEQUENCE</scope>
    <source>
        <strain evidence="2">Derf</strain>
        <tissue evidence="2">Whole organism</tissue>
    </source>
</reference>
<evidence type="ECO:0000313" key="3">
    <source>
        <dbReference type="Proteomes" id="UP000790347"/>
    </source>
</evidence>
<keyword evidence="1" id="KW-0472">Membrane</keyword>
<evidence type="ECO:0000313" key="2">
    <source>
        <dbReference type="EMBL" id="KAH9496974.1"/>
    </source>
</evidence>
<keyword evidence="3" id="KW-1185">Reference proteome</keyword>
<feature type="transmembrane region" description="Helical" evidence="1">
    <location>
        <begin position="328"/>
        <end position="347"/>
    </location>
</feature>
<organism evidence="2 3">
    <name type="scientific">Dermatophagoides farinae</name>
    <name type="common">American house dust mite</name>
    <dbReference type="NCBI Taxonomy" id="6954"/>
    <lineage>
        <taxon>Eukaryota</taxon>
        <taxon>Metazoa</taxon>
        <taxon>Ecdysozoa</taxon>
        <taxon>Arthropoda</taxon>
        <taxon>Chelicerata</taxon>
        <taxon>Arachnida</taxon>
        <taxon>Acari</taxon>
        <taxon>Acariformes</taxon>
        <taxon>Sarcoptiformes</taxon>
        <taxon>Astigmata</taxon>
        <taxon>Psoroptidia</taxon>
        <taxon>Analgoidea</taxon>
        <taxon>Pyroglyphidae</taxon>
        <taxon>Dermatophagoidinae</taxon>
        <taxon>Dermatophagoides</taxon>
    </lineage>
</organism>
<keyword evidence="1" id="KW-0812">Transmembrane</keyword>
<reference evidence="2" key="1">
    <citation type="submission" date="2013-05" db="EMBL/GenBank/DDBJ databases">
        <authorList>
            <person name="Yim A.K.Y."/>
            <person name="Chan T.F."/>
            <person name="Ji K.M."/>
            <person name="Liu X.Y."/>
            <person name="Zhou J.W."/>
            <person name="Li R.Q."/>
            <person name="Yang K.Y."/>
            <person name="Li J."/>
            <person name="Li M."/>
            <person name="Law P.T.W."/>
            <person name="Wu Y.L."/>
            <person name="Cai Z.L."/>
            <person name="Qin H."/>
            <person name="Bao Y."/>
            <person name="Leung R.K.K."/>
            <person name="Ng P.K.S."/>
            <person name="Zou J."/>
            <person name="Zhong X.J."/>
            <person name="Ran P.X."/>
            <person name="Zhong N.S."/>
            <person name="Liu Z.G."/>
            <person name="Tsui S.K.W."/>
        </authorList>
    </citation>
    <scope>NUCLEOTIDE SEQUENCE</scope>
    <source>
        <strain evidence="2">Derf</strain>
        <tissue evidence="2">Whole organism</tissue>
    </source>
</reference>
<gene>
    <name evidence="2" type="ORF">DERF_012995</name>
</gene>
<dbReference type="EMBL" id="ASGP02000007">
    <property type="protein sequence ID" value="KAH9496974.1"/>
    <property type="molecule type" value="Genomic_DNA"/>
</dbReference>
<protein>
    <submittedName>
        <fullName evidence="2">Uncharacterized protein</fullName>
    </submittedName>
</protein>
<accession>A0A922HKP7</accession>
<comment type="caution">
    <text evidence="2">The sequence shown here is derived from an EMBL/GenBank/DDBJ whole genome shotgun (WGS) entry which is preliminary data.</text>
</comment>
<name>A0A922HKP7_DERFA</name>
<evidence type="ECO:0000256" key="1">
    <source>
        <dbReference type="SAM" id="Phobius"/>
    </source>
</evidence>
<dbReference type="AlphaFoldDB" id="A0A922HKP7"/>